<reference evidence="5 6" key="1">
    <citation type="submission" date="2018-08" db="EMBL/GenBank/DDBJ databases">
        <title>A genome reference for cultivated species of the human gut microbiota.</title>
        <authorList>
            <person name="Zou Y."/>
            <person name="Xue W."/>
            <person name="Luo G."/>
        </authorList>
    </citation>
    <scope>NUCLEOTIDE SEQUENCE [LARGE SCALE GENOMIC DNA]</scope>
    <source>
        <strain evidence="3 6">AM30-40</strain>
        <strain evidence="2 5">OM08-13BH</strain>
    </source>
</reference>
<sequence>MDNSKNMEPGIRNATVQESPNKEQRKKESRPVISAKAQTILDFLRGCSPYEADSIRVMVGYGTGNGDTATIEATDMLAVNRFLNHGLAKENGTSNEAVMKHRQERAQKLLEAVKDFVDIGQLCRVSIVLMKISSDFKAVEDARGHLQSQPAANVNRN</sequence>
<dbReference type="RefSeq" id="WP_004292640.1">
    <property type="nucleotide sequence ID" value="NZ_CAXSLB010000047.1"/>
</dbReference>
<gene>
    <name evidence="3" type="ORF">DW783_12965</name>
    <name evidence="2" type="ORF">DXC16_15835</name>
    <name evidence="4" type="ORF">EH214_01956</name>
</gene>
<dbReference type="Proteomes" id="UP000408523">
    <property type="component" value="Unassembled WGS sequence"/>
</dbReference>
<protein>
    <submittedName>
        <fullName evidence="2">Uncharacterized protein</fullName>
    </submittedName>
</protein>
<organism evidence="2 5">
    <name type="scientific">Phocaeicola vulgatus</name>
    <name type="common">Bacteroides vulgatus</name>
    <dbReference type="NCBI Taxonomy" id="821"/>
    <lineage>
        <taxon>Bacteria</taxon>
        <taxon>Pseudomonadati</taxon>
        <taxon>Bacteroidota</taxon>
        <taxon>Bacteroidia</taxon>
        <taxon>Bacteroidales</taxon>
        <taxon>Bacteroidaceae</taxon>
        <taxon>Phocaeicola</taxon>
    </lineage>
</organism>
<evidence type="ECO:0000313" key="4">
    <source>
        <dbReference type="EMBL" id="TSE48801.1"/>
    </source>
</evidence>
<comment type="caution">
    <text evidence="2">The sequence shown here is derived from an EMBL/GenBank/DDBJ whole genome shotgun (WGS) entry which is preliminary data.</text>
</comment>
<feature type="compositionally biased region" description="Basic and acidic residues" evidence="1">
    <location>
        <begin position="20"/>
        <end position="30"/>
    </location>
</feature>
<evidence type="ECO:0000256" key="1">
    <source>
        <dbReference type="SAM" id="MobiDB-lite"/>
    </source>
</evidence>
<feature type="region of interest" description="Disordered" evidence="1">
    <location>
        <begin position="1"/>
        <end position="31"/>
    </location>
</feature>
<dbReference type="AlphaFoldDB" id="A0A396F960"/>
<dbReference type="Proteomes" id="UP000261003">
    <property type="component" value="Unassembled WGS sequence"/>
</dbReference>
<evidence type="ECO:0000313" key="7">
    <source>
        <dbReference type="Proteomes" id="UP000408523"/>
    </source>
</evidence>
<evidence type="ECO:0000313" key="5">
    <source>
        <dbReference type="Proteomes" id="UP000261003"/>
    </source>
</evidence>
<evidence type="ECO:0000313" key="2">
    <source>
        <dbReference type="EMBL" id="RGM41948.1"/>
    </source>
</evidence>
<accession>A0A396F960</accession>
<evidence type="ECO:0000313" key="6">
    <source>
        <dbReference type="Proteomes" id="UP000283429"/>
    </source>
</evidence>
<dbReference type="EMBL" id="RWHZ01000022">
    <property type="protein sequence ID" value="TSE48801.1"/>
    <property type="molecule type" value="Genomic_DNA"/>
</dbReference>
<evidence type="ECO:0000313" key="3">
    <source>
        <dbReference type="EMBL" id="RHD78871.1"/>
    </source>
</evidence>
<dbReference type="EMBL" id="QSJM01000037">
    <property type="protein sequence ID" value="RHD78871.1"/>
    <property type="molecule type" value="Genomic_DNA"/>
</dbReference>
<reference evidence="4 7" key="2">
    <citation type="journal article" date="2019" name="Nat. Commun.">
        <title>Gram positive-like bacteriocins with broad spectrum anti-Bacteroidales activity encoded on mobile elements of the human gut microbiota.</title>
        <authorList>
            <person name="Bechon N."/>
            <person name="Coyne M.J.Jr."/>
            <person name="Laclare-Mceneany V."/>
            <person name="Chatzidaki-Livanis M."/>
            <person name="Ghigo J.-M."/>
            <person name="Comstock L.E."/>
        </authorList>
    </citation>
    <scope>NUCLEOTIDE SEQUENCE [LARGE SCALE GENOMIC DNA]</scope>
    <source>
        <strain evidence="4 7">CL01T12C17</strain>
    </source>
</reference>
<dbReference type="Proteomes" id="UP000283429">
    <property type="component" value="Unassembled WGS sequence"/>
</dbReference>
<proteinExistence type="predicted"/>
<name>A0A396F960_PHOVU</name>
<dbReference type="EMBL" id="QSTG01000029">
    <property type="protein sequence ID" value="RGM41948.1"/>
    <property type="molecule type" value="Genomic_DNA"/>
</dbReference>